<keyword evidence="3" id="KW-0268">Exocytosis</keyword>
<evidence type="ECO:0000256" key="16">
    <source>
        <dbReference type="SAM" id="MobiDB-lite"/>
    </source>
</evidence>
<feature type="repeat" description="ANK" evidence="15">
    <location>
        <begin position="638"/>
        <end position="670"/>
    </location>
</feature>
<evidence type="ECO:0000256" key="7">
    <source>
        <dbReference type="ARBA" id="ARBA00023043"/>
    </source>
</evidence>
<feature type="repeat" description="ANK" evidence="15">
    <location>
        <begin position="1174"/>
        <end position="1196"/>
    </location>
</feature>
<feature type="repeat" description="ANK" evidence="15">
    <location>
        <begin position="1276"/>
        <end position="1308"/>
    </location>
</feature>
<evidence type="ECO:0000313" key="20">
    <source>
        <dbReference type="Proteomes" id="UP000285301"/>
    </source>
</evidence>
<feature type="repeat" description="ANK" evidence="15">
    <location>
        <begin position="360"/>
        <end position="386"/>
    </location>
</feature>
<keyword evidence="6" id="KW-0800">Toxin</keyword>
<evidence type="ECO:0000256" key="5">
    <source>
        <dbReference type="ARBA" id="ARBA00022737"/>
    </source>
</evidence>
<evidence type="ECO:0000256" key="11">
    <source>
        <dbReference type="ARBA" id="ARBA00023303"/>
    </source>
</evidence>
<reference evidence="18 20" key="1">
    <citation type="journal article" date="2018" name="Gigascience">
        <title>Genomes of trombidid mites reveal novel predicted allergens and laterally-transferred genes associated with secondary metabolism.</title>
        <authorList>
            <person name="Dong X."/>
            <person name="Chaisiri K."/>
            <person name="Xia D."/>
            <person name="Armstrong S.D."/>
            <person name="Fang Y."/>
            <person name="Donnelly M.J."/>
            <person name="Kadowaki T."/>
            <person name="McGarry J.W."/>
            <person name="Darby A.C."/>
            <person name="Makepeace B.L."/>
        </authorList>
    </citation>
    <scope>NUCLEOTIDE SEQUENCE [LARGE SCALE GENOMIC DNA]</scope>
    <source>
        <strain evidence="18">UoL-WK</strain>
    </source>
</reference>
<feature type="transmembrane region" description="Helical" evidence="17">
    <location>
        <begin position="1569"/>
        <end position="1591"/>
    </location>
</feature>
<keyword evidence="11" id="KW-0407">Ion channel</keyword>
<comment type="subunit">
    <text evidence="13">Homotetramer in membranes.</text>
</comment>
<keyword evidence="9 17" id="KW-0472">Membrane</keyword>
<evidence type="ECO:0000313" key="18">
    <source>
        <dbReference type="EMBL" id="RWS14118.1"/>
    </source>
</evidence>
<feature type="region of interest" description="Disordered" evidence="16">
    <location>
        <begin position="1"/>
        <end position="53"/>
    </location>
</feature>
<dbReference type="GO" id="GO:0044231">
    <property type="term" value="C:host cell presynaptic membrane"/>
    <property type="evidence" value="ECO:0007669"/>
    <property type="project" value="UniProtKB-KW"/>
</dbReference>
<feature type="compositionally biased region" description="Basic and acidic residues" evidence="16">
    <location>
        <begin position="269"/>
        <end position="286"/>
    </location>
</feature>
<feature type="compositionally biased region" description="Basic and acidic residues" evidence="16">
    <location>
        <begin position="212"/>
        <end position="247"/>
    </location>
</feature>
<dbReference type="GO" id="GO:0016020">
    <property type="term" value="C:membrane"/>
    <property type="evidence" value="ECO:0007669"/>
    <property type="project" value="InterPro"/>
</dbReference>
<dbReference type="SUPFAM" id="SSF48403">
    <property type="entry name" value="Ankyrin repeat"/>
    <property type="match status" value="4"/>
</dbReference>
<evidence type="ECO:0000313" key="19">
    <source>
        <dbReference type="EMBL" id="RWS14127.1"/>
    </source>
</evidence>
<organism evidence="18 20">
    <name type="scientific">Dinothrombium tinctorium</name>
    <dbReference type="NCBI Taxonomy" id="1965070"/>
    <lineage>
        <taxon>Eukaryota</taxon>
        <taxon>Metazoa</taxon>
        <taxon>Ecdysozoa</taxon>
        <taxon>Arthropoda</taxon>
        <taxon>Chelicerata</taxon>
        <taxon>Arachnida</taxon>
        <taxon>Acari</taxon>
        <taxon>Acariformes</taxon>
        <taxon>Trombidiformes</taxon>
        <taxon>Prostigmata</taxon>
        <taxon>Anystina</taxon>
        <taxon>Parasitengona</taxon>
        <taxon>Trombidioidea</taxon>
        <taxon>Trombidiidae</taxon>
        <taxon>Dinothrombium</taxon>
    </lineage>
</organism>
<dbReference type="Proteomes" id="UP000285301">
    <property type="component" value="Unassembled WGS sequence"/>
</dbReference>
<feature type="transmembrane region" description="Helical" evidence="17">
    <location>
        <begin position="1471"/>
        <end position="1492"/>
    </location>
</feature>
<evidence type="ECO:0000256" key="8">
    <source>
        <dbReference type="ARBA" id="ARBA00023065"/>
    </source>
</evidence>
<feature type="transmembrane region" description="Helical" evidence="17">
    <location>
        <begin position="1729"/>
        <end position="1750"/>
    </location>
</feature>
<evidence type="ECO:0000256" key="15">
    <source>
        <dbReference type="PROSITE-ProRule" id="PRU00023"/>
    </source>
</evidence>
<keyword evidence="8" id="KW-0406">Ion transport</keyword>
<dbReference type="InterPro" id="IPR002153">
    <property type="entry name" value="TRPC_channel"/>
</dbReference>
<feature type="repeat" description="ANK" evidence="15">
    <location>
        <begin position="572"/>
        <end position="604"/>
    </location>
</feature>
<dbReference type="PRINTS" id="PR01415">
    <property type="entry name" value="ANKYRIN"/>
</dbReference>
<evidence type="ECO:0000256" key="4">
    <source>
        <dbReference type="ARBA" id="ARBA00022537"/>
    </source>
</evidence>
<feature type="repeat" description="ANK" evidence="15">
    <location>
        <begin position="505"/>
        <end position="537"/>
    </location>
</feature>
<keyword evidence="20" id="KW-1185">Reference proteome</keyword>
<keyword evidence="6" id="KW-0528">Neurotoxin</keyword>
<dbReference type="STRING" id="1965070.A0A3S3SHH0"/>
<accession>A0A3S3SHH0</accession>
<dbReference type="GO" id="GO:0044218">
    <property type="term" value="C:other organism cell membrane"/>
    <property type="evidence" value="ECO:0007669"/>
    <property type="project" value="UniProtKB-KW"/>
</dbReference>
<dbReference type="EMBL" id="NCKU01000797">
    <property type="protein sequence ID" value="RWS14118.1"/>
    <property type="molecule type" value="Genomic_DNA"/>
</dbReference>
<keyword evidence="10" id="KW-1053">Target membrane</keyword>
<evidence type="ECO:0000256" key="13">
    <source>
        <dbReference type="ARBA" id="ARBA00049715"/>
    </source>
</evidence>
<feature type="repeat" description="ANK" evidence="15">
    <location>
        <begin position="706"/>
        <end position="738"/>
    </location>
</feature>
<dbReference type="EMBL" id="NCKU01000796">
    <property type="protein sequence ID" value="RWS14127.1"/>
    <property type="molecule type" value="Genomic_DNA"/>
</dbReference>
<keyword evidence="17" id="KW-1133">Transmembrane helix</keyword>
<dbReference type="PROSITE" id="PS50088">
    <property type="entry name" value="ANK_REPEAT"/>
    <property type="match status" value="22"/>
</dbReference>
<name>A0A3S3SHH0_9ACAR</name>
<feature type="region of interest" description="Disordered" evidence="16">
    <location>
        <begin position="102"/>
        <end position="286"/>
    </location>
</feature>
<sequence length="1912" mass="211255">MPPVSDSKNKADLNQNESESDAKSGSSGSGNGVENGKGQKKMNGVGMLDSKDKIKQGAKDALLKASDRSKDVEPVTVHLSSGEDIKVQKSELDFDALHISENGDELTNVVTDAPNGKAPTSPMRRKPPVSKNVYANIVSDINGNQRDKNGNGKDKALPKVENTSVDDAEKREQSRKEEREKKGEFSPDESSESKSESSSSQTKAFKFMRPFMKRDNDPKEIIRRKIIEKSKNMKQKSEKDDPKKPLDKPQIIVETSESEEKAEDTTEISTKEGETTSESKEGEVKRKIPAPTQRLLTLCKKGDWLAVDTLLRYVDASEFDLSLTADMNWTPVMFAAQENRVNIIDKLLDIGYNVNARAVDGITALHLACAHAREDTIRLLLVRKADPLIAGGPKNQLPIHVIASKPTGAAVVPLQLILRSSPKEIRLIPDTDGNIPLFYAVETGNHGVCRELLTALAKEQVATLKPGTTDSVAHIATRRRDMDMLRLVVDAGCDVNVRNVTIQQDGQTPLHIVAEEGDETFVRFFYSAGADPNVKDNEDRTPLHLATEKGHTRIVDILTEKFKASIFERTKDGSTLMHIAARSGHAATALAFMRKGVPLHMPNKSGAKAIHMAAMSGQVDVIKNALQKGEPIDIRTNEGLTALHLAVQASQEEVVETLLGYGASVSIKAGASGETPLHFAAKIPDSKSCAELLIKSGANVNAAQEAGETPLHYCGRFGNLETFLLLLQEGADPSLRNKKGENVMQVVVKECHFHIAQQLLLYVIDHNSREFAISLVNQQNEIGESSVHYAANIDPKKTHYANEDRDIMRLLLQTEGDVSLGTTETNETVIHYCSKSGNTNVLNEIIGNLPPLEAVVACNQPARSGWSPLLYACYYGHPEIIKILMTQNARVDVFDERGRAGLHLAAELGHEDVCDMLLENNAFVNVRNKTGMTPLHLAAKMGFNEMVKNLVLKHGALIDAMTLNKQTPLHLAAEHGQLEVCNSLLQMKADINATDNQSQTPLHLAAQSNHPEVLKLFLQHKPELVSVANKNGYTCAHIAALKGSVAVLKELMKFNQEAVKTARIKKTGSTALHLAAEGGHVKVVRLLLQTGARASDENMEGYTPLHLAAKHGHVRVLLALKGAVDWKICSRKNGLTALHVAASFGQVDFVSEMLTQVPAGIKSERSLKDPSGDYGISPLHLAAQNGHEGVVRLLMNSPGVQVDAPTHVHGTIPLHLAAQGGHMLVAGLLISRSADSLFKTDRQGRTCVHLAAAHGHHSMVGLLLGQGAEINAQDKKGWTPLHHAAKHGYLDVVQLLTDSGADPTATTKDERIPLCAAAAAGHFEVLSYLLKKEHDSLQLMEDKQFLMDLMTCSKNHDNKPIQEFILVSEAPIDTAVKLAKQYENLALREKERTRDLEAAKEYSDQIAIDLLSIAATTYNAGALLRALDHKNSEFLDVLIELERKDVVSQHAVQKYLSDVWMGNLKWSGFRFAVLFFTFVLCPIIWIIFSCPIGHRYHRIPIIKFMSYLTSHIFFIALLTYTTVFPRVPLYEYDWFPLWNEIVLLIWMIGMLVSDLTNPTDRSGLGGIKMCIIFIGFVALFVHLLTLILDLLIYNPMDHISKLDLLYGRNQLLAVCMLLSFVEFLNFLTFHPLFGPWGVIIQELIRDLLLFLSILSIFMTGFTLHICAIYHPVYASPDDFNSTLPILGQEFIEPTKSFEMLFFAIFGLVEPDNMPPMHLSPSYSKTIMKLIFGIYMMVTVVVLVNLLIAMMSNTYQRIEAQSDIEWKFGRAKLIRNMNRTLSTPSPINLFLGLPIKLGERIVKYYKDKKERNMKIAKQAFGHLNDQRLSAMAAKQWLNRRASRASRVSRMTGQTSHTYGTSVGLESNLEESKPIADVVNWNVCVQKYYESIGAATGQASDDEDGTKTEDGSQI</sequence>
<dbReference type="GO" id="GO:0005262">
    <property type="term" value="F:calcium channel activity"/>
    <property type="evidence" value="ECO:0007669"/>
    <property type="project" value="InterPro"/>
</dbReference>
<feature type="repeat" description="ANK" evidence="15">
    <location>
        <begin position="1243"/>
        <end position="1275"/>
    </location>
</feature>
<feature type="repeat" description="ANK" evidence="15">
    <location>
        <begin position="997"/>
        <end position="1029"/>
    </location>
</feature>
<evidence type="ECO:0000256" key="12">
    <source>
        <dbReference type="ARBA" id="ARBA00049657"/>
    </source>
</evidence>
<feature type="repeat" description="ANK" evidence="15">
    <location>
        <begin position="930"/>
        <end position="963"/>
    </location>
</feature>
<feature type="repeat" description="ANK" evidence="15">
    <location>
        <begin position="672"/>
        <end position="705"/>
    </location>
</feature>
<evidence type="ECO:0000256" key="9">
    <source>
        <dbReference type="ARBA" id="ARBA00023136"/>
    </source>
</evidence>
<feature type="transmembrane region" description="Helical" evidence="17">
    <location>
        <begin position="1611"/>
        <end position="1635"/>
    </location>
</feature>
<dbReference type="PRINTS" id="PR01097">
    <property type="entry name" value="TRNSRECEPTRP"/>
</dbReference>
<dbReference type="PROSITE" id="PS50297">
    <property type="entry name" value="ANK_REP_REGION"/>
    <property type="match status" value="19"/>
</dbReference>
<gene>
    <name evidence="19" type="ORF">B4U79_08303</name>
    <name evidence="18" type="ORF">B4U79_12986</name>
</gene>
<feature type="repeat" description="ANK" evidence="15">
    <location>
        <begin position="1209"/>
        <end position="1241"/>
    </location>
</feature>
<dbReference type="Gene3D" id="1.25.40.20">
    <property type="entry name" value="Ankyrin repeat-containing domain"/>
    <property type="match status" value="7"/>
</dbReference>
<dbReference type="Pfam" id="PF13637">
    <property type="entry name" value="Ank_4"/>
    <property type="match status" value="1"/>
</dbReference>
<feature type="repeat" description="ANK" evidence="15">
    <location>
        <begin position="1067"/>
        <end position="1099"/>
    </location>
</feature>
<dbReference type="PANTHER" id="PTHR24198:SF165">
    <property type="entry name" value="ANKYRIN REPEAT-CONTAINING PROTEIN-RELATED"/>
    <property type="match status" value="1"/>
</dbReference>
<feature type="repeat" description="ANK" evidence="15">
    <location>
        <begin position="897"/>
        <end position="929"/>
    </location>
</feature>
<comment type="subcellular location">
    <subcellularLocation>
        <location evidence="1">Target cell membrane</location>
    </subcellularLocation>
</comment>
<dbReference type="PANTHER" id="PTHR24198">
    <property type="entry name" value="ANKYRIN REPEAT AND PROTEIN KINASE DOMAIN-CONTAINING PROTEIN"/>
    <property type="match status" value="1"/>
</dbReference>
<dbReference type="InterPro" id="IPR002110">
    <property type="entry name" value="Ankyrin_rpt"/>
</dbReference>
<feature type="repeat" description="ANK" evidence="15">
    <location>
        <begin position="327"/>
        <end position="359"/>
    </location>
</feature>
<keyword evidence="4" id="KW-1052">Target cell membrane</keyword>
<comment type="similarity">
    <text evidence="12">Belongs to the cationic peptide 01 (latrotoxin) family. 03 (alpha-latrotoxin) subfamily.</text>
</comment>
<keyword evidence="5" id="KW-0677">Repeat</keyword>
<feature type="repeat" description="ANK" evidence="15">
    <location>
        <begin position="468"/>
        <end position="500"/>
    </location>
</feature>
<evidence type="ECO:0000256" key="14">
    <source>
        <dbReference type="ARBA" id="ARBA00049811"/>
    </source>
</evidence>
<feature type="transmembrane region" description="Helical" evidence="17">
    <location>
        <begin position="1647"/>
        <end position="1670"/>
    </location>
</feature>
<reference evidence="18" key="2">
    <citation type="submission" date="2018-11" db="EMBL/GenBank/DDBJ databases">
        <title>Trombidioid mite genomics.</title>
        <authorList>
            <person name="Dong X."/>
        </authorList>
    </citation>
    <scope>NUCLEOTIDE SEQUENCE</scope>
    <source>
        <strain evidence="18">UoL-WK</strain>
    </source>
</reference>
<evidence type="ECO:0000256" key="3">
    <source>
        <dbReference type="ARBA" id="ARBA00022483"/>
    </source>
</evidence>
<keyword evidence="2" id="KW-0813">Transport</keyword>
<feature type="transmembrane region" description="Helical" evidence="17">
    <location>
        <begin position="1535"/>
        <end position="1557"/>
    </location>
</feature>
<feature type="repeat" description="ANK" evidence="15">
    <location>
        <begin position="1133"/>
        <end position="1166"/>
    </location>
</feature>
<feature type="repeat" description="ANK" evidence="15">
    <location>
        <begin position="605"/>
        <end position="637"/>
    </location>
</feature>
<keyword evidence="17" id="KW-0812">Transmembrane</keyword>
<feature type="compositionally biased region" description="Basic and acidic residues" evidence="16">
    <location>
        <begin position="145"/>
        <end position="158"/>
    </location>
</feature>
<evidence type="ECO:0000256" key="1">
    <source>
        <dbReference type="ARBA" id="ARBA00004175"/>
    </source>
</evidence>
<comment type="caution">
    <text evidence="18">The sequence shown here is derived from an EMBL/GenBank/DDBJ whole genome shotgun (WGS) entry which is preliminary data.</text>
</comment>
<dbReference type="Pfam" id="PF00023">
    <property type="entry name" value="Ank"/>
    <property type="match status" value="2"/>
</dbReference>
<feature type="repeat" description="ANK" evidence="15">
    <location>
        <begin position="864"/>
        <end position="896"/>
    </location>
</feature>
<dbReference type="InterPro" id="IPR036770">
    <property type="entry name" value="Ankyrin_rpt-contain_sf"/>
</dbReference>
<evidence type="ECO:0000256" key="2">
    <source>
        <dbReference type="ARBA" id="ARBA00022448"/>
    </source>
</evidence>
<proteinExistence type="inferred from homology"/>
<feature type="compositionally biased region" description="Acidic residues" evidence="16">
    <location>
        <begin position="256"/>
        <end position="266"/>
    </location>
</feature>
<keyword evidence="7 15" id="KW-0040">ANK repeat</keyword>
<dbReference type="OrthoDB" id="195446at2759"/>
<feature type="repeat" description="ANK" evidence="15">
    <location>
        <begin position="964"/>
        <end position="996"/>
    </location>
</feature>
<feature type="repeat" description="ANK" evidence="15">
    <location>
        <begin position="538"/>
        <end position="561"/>
    </location>
</feature>
<feature type="transmembrane region" description="Helical" evidence="17">
    <location>
        <begin position="1504"/>
        <end position="1523"/>
    </location>
</feature>
<dbReference type="GO" id="GO:0006887">
    <property type="term" value="P:exocytosis"/>
    <property type="evidence" value="ECO:0007669"/>
    <property type="project" value="UniProtKB-KW"/>
</dbReference>
<evidence type="ECO:0000256" key="6">
    <source>
        <dbReference type="ARBA" id="ARBA00023028"/>
    </source>
</evidence>
<evidence type="ECO:0000256" key="10">
    <source>
        <dbReference type="ARBA" id="ARBA00023298"/>
    </source>
</evidence>
<feature type="compositionally biased region" description="Basic and acidic residues" evidence="16">
    <location>
        <begin position="167"/>
        <end position="195"/>
    </location>
</feature>
<keyword evidence="6" id="KW-0638">Presynaptic neurotoxin</keyword>
<dbReference type="Pfam" id="PF12796">
    <property type="entry name" value="Ank_2"/>
    <property type="match status" value="8"/>
</dbReference>
<protein>
    <recommendedName>
        <fullName evidence="14">Alpha-latrotoxin</fullName>
    </recommendedName>
</protein>
<dbReference type="SMART" id="SM00248">
    <property type="entry name" value="ANK"/>
    <property type="match status" value="29"/>
</dbReference>
<evidence type="ECO:0000256" key="17">
    <source>
        <dbReference type="SAM" id="Phobius"/>
    </source>
</evidence>
<feature type="repeat" description="ANK" evidence="15">
    <location>
        <begin position="1100"/>
        <end position="1120"/>
    </location>
</feature>